<keyword evidence="7" id="KW-0406">Ion transport</keyword>
<keyword evidence="5" id="KW-0630">Potassium</keyword>
<dbReference type="InterPro" id="IPR050794">
    <property type="entry name" value="CPA2_transporter"/>
</dbReference>
<feature type="domain" description="Cation/H+ exchanger transmembrane" evidence="12">
    <location>
        <begin position="17"/>
        <end position="274"/>
    </location>
</feature>
<dbReference type="Gene3D" id="1.20.1530.20">
    <property type="match status" value="1"/>
</dbReference>
<evidence type="ECO:0000256" key="8">
    <source>
        <dbReference type="ARBA" id="ARBA00023136"/>
    </source>
</evidence>
<sequence length="670" mass="74208">MTLDQTVKKRLPYIIAFNSMSSFPVIAKLLNDLNILNSEVGRLATYTSMINDTFSWILYTVMISATVALDYSKWTSVLSTISLPLFVIIIVYILRPLILWITKHTPEGQPMKEIHFIAVVLTTLGCGFCTEVLGQHAGIGSLMLGIALPDGPPLGSSLINKLDAMVSGILLPVLFAYSGLQTDFLSAVEGTSSAAIEFIIIISYIGKFTGTLLPALYCSIPFQDALPLALIMCCRGVIEVYRYNLLKDNKIIDDQCFALLLITMTIVTGLAKPLIEYLYDPSRRYKVYGRKTILHSGNDIQLRVLVCVHNEENVPMIMKLLEASNGTRFNPISVFVLHLMELTGRASAILAPHHHLNKLTSTATHTDHIVNAFKRYERHHQGGIGIQHFIAVAPYKSMHDDICSLALDKRTTIVIVPFHKQRNIDGTMGSVSTAVRAVNRNVLSKAPCSVGVLIDRGQLSGTKQQFVSKGQSAYRIGVFFFGSSDDWEALAYSRRMAEHPLISLTVICFRHGKDNMEKGKNFESEYIYKFIASSIGQGKFTCREEIVKDAVGTIHVIRSVEKAFDLVLVGKHHNPNLPILSGLNTEWSECPELGEIGDLLASSEFRFSVLVVQQQPQGEWVQGLQVLESFNDLPVSTSKPSSRVCPDNSVEEDLSPVHGRSNAVDFKSFP</sequence>
<feature type="transmembrane region" description="Helical" evidence="11">
    <location>
        <begin position="81"/>
        <end position="102"/>
    </location>
</feature>
<evidence type="ECO:0000256" key="4">
    <source>
        <dbReference type="ARBA" id="ARBA00022692"/>
    </source>
</evidence>
<protein>
    <submittedName>
        <fullName evidence="15">Cation/H(+) antiporter like</fullName>
    </submittedName>
</protein>
<evidence type="ECO:0000313" key="15">
    <source>
        <dbReference type="EMBL" id="KAJ7959901.1"/>
    </source>
</evidence>
<dbReference type="PANTHER" id="PTHR32468:SF23">
    <property type="entry name" value="CATION_H(+) ANTIPORTER 14"/>
    <property type="match status" value="1"/>
</dbReference>
<comment type="similarity">
    <text evidence="9">Belongs to the monovalent cation:proton antiporter 2 (CPA2) transporter (TC 2.A.37) family. CHX (TC 2.A.37.4) subfamily.</text>
</comment>
<dbReference type="InterPro" id="IPR057290">
    <property type="entry name" value="CHX17_C"/>
</dbReference>
<keyword evidence="4 11" id="KW-0812">Transmembrane</keyword>
<feature type="domain" description="Cation/H(+) antiporter C-terminal" evidence="14">
    <location>
        <begin position="476"/>
        <end position="614"/>
    </location>
</feature>
<gene>
    <name evidence="15" type="ORF">O6P43_020418</name>
</gene>
<feature type="region of interest" description="Disordered" evidence="10">
    <location>
        <begin position="638"/>
        <end position="657"/>
    </location>
</feature>
<dbReference type="GO" id="GO:0012505">
    <property type="term" value="C:endomembrane system"/>
    <property type="evidence" value="ECO:0007669"/>
    <property type="project" value="TreeGrafter"/>
</dbReference>
<feature type="transmembrane region" description="Helical" evidence="11">
    <location>
        <begin position="114"/>
        <end position="138"/>
    </location>
</feature>
<organism evidence="15 16">
    <name type="scientific">Quillaja saponaria</name>
    <name type="common">Soap bark tree</name>
    <dbReference type="NCBI Taxonomy" id="32244"/>
    <lineage>
        <taxon>Eukaryota</taxon>
        <taxon>Viridiplantae</taxon>
        <taxon>Streptophyta</taxon>
        <taxon>Embryophyta</taxon>
        <taxon>Tracheophyta</taxon>
        <taxon>Spermatophyta</taxon>
        <taxon>Magnoliopsida</taxon>
        <taxon>eudicotyledons</taxon>
        <taxon>Gunneridae</taxon>
        <taxon>Pentapetalae</taxon>
        <taxon>rosids</taxon>
        <taxon>fabids</taxon>
        <taxon>Fabales</taxon>
        <taxon>Quillajaceae</taxon>
        <taxon>Quillaja</taxon>
    </lineage>
</organism>
<dbReference type="KEGG" id="qsa:O6P43_020418"/>
<proteinExistence type="inferred from homology"/>
<evidence type="ECO:0000256" key="6">
    <source>
        <dbReference type="ARBA" id="ARBA00022989"/>
    </source>
</evidence>
<dbReference type="AlphaFoldDB" id="A0AAD7LKK2"/>
<evidence type="ECO:0000256" key="1">
    <source>
        <dbReference type="ARBA" id="ARBA00004141"/>
    </source>
</evidence>
<reference evidence="15" key="1">
    <citation type="journal article" date="2023" name="Science">
        <title>Elucidation of the pathway for biosynthesis of saponin adjuvants from the soapbark tree.</title>
        <authorList>
            <person name="Reed J."/>
            <person name="Orme A."/>
            <person name="El-Demerdash A."/>
            <person name="Owen C."/>
            <person name="Martin L.B.B."/>
            <person name="Misra R.C."/>
            <person name="Kikuchi S."/>
            <person name="Rejzek M."/>
            <person name="Martin A.C."/>
            <person name="Harkess A."/>
            <person name="Leebens-Mack J."/>
            <person name="Louveau T."/>
            <person name="Stephenson M.J."/>
            <person name="Osbourn A."/>
        </authorList>
    </citation>
    <scope>NUCLEOTIDE SEQUENCE</scope>
    <source>
        <strain evidence="15">S10</strain>
    </source>
</reference>
<evidence type="ECO:0000259" key="13">
    <source>
        <dbReference type="Pfam" id="PF23256"/>
    </source>
</evidence>
<evidence type="ECO:0000256" key="11">
    <source>
        <dbReference type="SAM" id="Phobius"/>
    </source>
</evidence>
<dbReference type="InterPro" id="IPR006153">
    <property type="entry name" value="Cation/H_exchanger_TM"/>
</dbReference>
<comment type="caution">
    <text evidence="15">The sequence shown here is derived from an EMBL/GenBank/DDBJ whole genome shotgun (WGS) entry which is preliminary data.</text>
</comment>
<feature type="transmembrane region" description="Helical" evidence="11">
    <location>
        <begin position="184"/>
        <end position="205"/>
    </location>
</feature>
<feature type="transmembrane region" description="Helical" evidence="11">
    <location>
        <begin position="158"/>
        <end position="177"/>
    </location>
</feature>
<evidence type="ECO:0000256" key="2">
    <source>
        <dbReference type="ARBA" id="ARBA00022448"/>
    </source>
</evidence>
<dbReference type="InterPro" id="IPR057291">
    <property type="entry name" value="CHX17_2nd"/>
</dbReference>
<dbReference type="GO" id="GO:0006885">
    <property type="term" value="P:regulation of pH"/>
    <property type="evidence" value="ECO:0007669"/>
    <property type="project" value="TreeGrafter"/>
</dbReference>
<evidence type="ECO:0000256" key="5">
    <source>
        <dbReference type="ARBA" id="ARBA00022958"/>
    </source>
</evidence>
<feature type="transmembrane region" description="Helical" evidence="11">
    <location>
        <begin position="225"/>
        <end position="244"/>
    </location>
</feature>
<comment type="subcellular location">
    <subcellularLocation>
        <location evidence="1">Membrane</location>
        <topology evidence="1">Multi-pass membrane protein</topology>
    </subcellularLocation>
</comment>
<evidence type="ECO:0000256" key="3">
    <source>
        <dbReference type="ARBA" id="ARBA00022538"/>
    </source>
</evidence>
<evidence type="ECO:0000256" key="10">
    <source>
        <dbReference type="SAM" id="MobiDB-lite"/>
    </source>
</evidence>
<keyword evidence="3" id="KW-0633">Potassium transport</keyword>
<feature type="transmembrane region" description="Helical" evidence="11">
    <location>
        <begin position="43"/>
        <end position="69"/>
    </location>
</feature>
<dbReference type="GO" id="GO:0015297">
    <property type="term" value="F:antiporter activity"/>
    <property type="evidence" value="ECO:0007669"/>
    <property type="project" value="InterPro"/>
</dbReference>
<dbReference type="GO" id="GO:1902600">
    <property type="term" value="P:proton transmembrane transport"/>
    <property type="evidence" value="ECO:0007669"/>
    <property type="project" value="InterPro"/>
</dbReference>
<evidence type="ECO:0000259" key="14">
    <source>
        <dbReference type="Pfam" id="PF23259"/>
    </source>
</evidence>
<feature type="domain" description="Cation/H(+) antiporter central" evidence="13">
    <location>
        <begin position="334"/>
        <end position="463"/>
    </location>
</feature>
<dbReference type="Proteomes" id="UP001163823">
    <property type="component" value="Chromosome 8"/>
</dbReference>
<evidence type="ECO:0000256" key="9">
    <source>
        <dbReference type="ARBA" id="ARBA00038341"/>
    </source>
</evidence>
<feature type="transmembrane region" description="Helical" evidence="11">
    <location>
        <begin position="256"/>
        <end position="275"/>
    </location>
</feature>
<dbReference type="EMBL" id="JARAOO010000008">
    <property type="protein sequence ID" value="KAJ7959901.1"/>
    <property type="molecule type" value="Genomic_DNA"/>
</dbReference>
<evidence type="ECO:0000259" key="12">
    <source>
        <dbReference type="Pfam" id="PF00999"/>
    </source>
</evidence>
<accession>A0AAD7LKK2</accession>
<keyword evidence="2" id="KW-0813">Transport</keyword>
<dbReference type="GO" id="GO:0006813">
    <property type="term" value="P:potassium ion transport"/>
    <property type="evidence" value="ECO:0007669"/>
    <property type="project" value="UniProtKB-KW"/>
</dbReference>
<dbReference type="Pfam" id="PF23259">
    <property type="entry name" value="CHX17_C"/>
    <property type="match status" value="1"/>
</dbReference>
<dbReference type="Pfam" id="PF23256">
    <property type="entry name" value="CHX17_2nd"/>
    <property type="match status" value="1"/>
</dbReference>
<keyword evidence="16" id="KW-1185">Reference proteome</keyword>
<evidence type="ECO:0000256" key="7">
    <source>
        <dbReference type="ARBA" id="ARBA00023065"/>
    </source>
</evidence>
<dbReference type="Pfam" id="PF00999">
    <property type="entry name" value="Na_H_Exchanger"/>
    <property type="match status" value="1"/>
</dbReference>
<keyword evidence="6 11" id="KW-1133">Transmembrane helix</keyword>
<name>A0AAD7LKK2_QUISA</name>
<keyword evidence="8 11" id="KW-0472">Membrane</keyword>
<dbReference type="PANTHER" id="PTHR32468">
    <property type="entry name" value="CATION/H + ANTIPORTER"/>
    <property type="match status" value="1"/>
</dbReference>
<dbReference type="GO" id="GO:0016020">
    <property type="term" value="C:membrane"/>
    <property type="evidence" value="ECO:0007669"/>
    <property type="project" value="UniProtKB-SubCell"/>
</dbReference>
<evidence type="ECO:0000313" key="16">
    <source>
        <dbReference type="Proteomes" id="UP001163823"/>
    </source>
</evidence>
<dbReference type="InterPro" id="IPR038770">
    <property type="entry name" value="Na+/solute_symporter_sf"/>
</dbReference>